<evidence type="ECO:0000256" key="5">
    <source>
        <dbReference type="ARBA" id="ARBA00038359"/>
    </source>
</evidence>
<dbReference type="InterPro" id="IPR049326">
    <property type="entry name" value="Rhodopsin_dom_fungi"/>
</dbReference>
<keyword evidence="3 6" id="KW-1133">Transmembrane helix</keyword>
<sequence length="390" mass="43940">MNNRSREVLAVAILFFILTWITVGLRIYVRAIMLKIWEQDDWWMVVTLLIFTVYLVFQFASTVNGTGRHSWDLNDAHARLALLFWYLSELLYVVSNCSLKLSLGIFYLRVAIQRWHIWCIKILMIGTVLFGLAFLFLAMFQCIPVSEFWNNFPASDRCLASRPALGLSYAFASLNAFADWGFGTLPFFIIWDLRMNIRTKMLVAVILAFAAIGSTATIVRMQYIHTLINGPDFLWATTDIAIWTTVETGIGITAGSMATLRPLMQTVLWHAGLASTPSSAVRRSSHKLSRGGSNRGYRKEIGLSDLRPTEGSNLTTVTAVQKSDLEAHAIGWNHDFVQKESISFASNGDIRVVVERSVMVEHETPPRLQLRDSLRYSFISGSILSNLAAK</sequence>
<feature type="transmembrane region" description="Helical" evidence="6">
    <location>
        <begin position="41"/>
        <end position="63"/>
    </location>
</feature>
<dbReference type="GO" id="GO:0016020">
    <property type="term" value="C:membrane"/>
    <property type="evidence" value="ECO:0007669"/>
    <property type="project" value="UniProtKB-SubCell"/>
</dbReference>
<reference evidence="8" key="1">
    <citation type="journal article" date="2021" name="Nat. Commun.">
        <title>Genetic determinants of endophytism in the Arabidopsis root mycobiome.</title>
        <authorList>
            <person name="Mesny F."/>
            <person name="Miyauchi S."/>
            <person name="Thiergart T."/>
            <person name="Pickel B."/>
            <person name="Atanasova L."/>
            <person name="Karlsson M."/>
            <person name="Huettel B."/>
            <person name="Barry K.W."/>
            <person name="Haridas S."/>
            <person name="Chen C."/>
            <person name="Bauer D."/>
            <person name="Andreopoulos W."/>
            <person name="Pangilinan J."/>
            <person name="LaButti K."/>
            <person name="Riley R."/>
            <person name="Lipzen A."/>
            <person name="Clum A."/>
            <person name="Drula E."/>
            <person name="Henrissat B."/>
            <person name="Kohler A."/>
            <person name="Grigoriev I.V."/>
            <person name="Martin F.M."/>
            <person name="Hacquard S."/>
        </authorList>
    </citation>
    <scope>NUCLEOTIDE SEQUENCE</scope>
    <source>
        <strain evidence="8">MPI-CAGE-CH-0243</strain>
    </source>
</reference>
<evidence type="ECO:0000256" key="6">
    <source>
        <dbReference type="SAM" id="Phobius"/>
    </source>
</evidence>
<feature type="transmembrane region" description="Helical" evidence="6">
    <location>
        <begin position="166"/>
        <end position="189"/>
    </location>
</feature>
<gene>
    <name evidence="8" type="ORF">B0J11DRAFT_426238</name>
</gene>
<dbReference type="EMBL" id="JAGMWT010000002">
    <property type="protein sequence ID" value="KAH7135416.1"/>
    <property type="molecule type" value="Genomic_DNA"/>
</dbReference>
<dbReference type="Pfam" id="PF20684">
    <property type="entry name" value="Fung_rhodopsin"/>
    <property type="match status" value="1"/>
</dbReference>
<dbReference type="Proteomes" id="UP000700596">
    <property type="component" value="Unassembled WGS sequence"/>
</dbReference>
<feature type="domain" description="Rhodopsin" evidence="7">
    <location>
        <begin position="25"/>
        <end position="265"/>
    </location>
</feature>
<keyword evidence="9" id="KW-1185">Reference proteome</keyword>
<keyword evidence="2 6" id="KW-0812">Transmembrane</keyword>
<protein>
    <recommendedName>
        <fullName evidence="7">Rhodopsin domain-containing protein</fullName>
    </recommendedName>
</protein>
<evidence type="ECO:0000313" key="8">
    <source>
        <dbReference type="EMBL" id="KAH7135416.1"/>
    </source>
</evidence>
<evidence type="ECO:0000256" key="2">
    <source>
        <dbReference type="ARBA" id="ARBA00022692"/>
    </source>
</evidence>
<keyword evidence="4 6" id="KW-0472">Membrane</keyword>
<feature type="transmembrane region" description="Helical" evidence="6">
    <location>
        <begin position="122"/>
        <end position="146"/>
    </location>
</feature>
<evidence type="ECO:0000259" key="7">
    <source>
        <dbReference type="Pfam" id="PF20684"/>
    </source>
</evidence>
<dbReference type="OrthoDB" id="3923077at2759"/>
<accession>A0A9P9EF49</accession>
<organism evidence="8 9">
    <name type="scientific">Dendryphion nanum</name>
    <dbReference type="NCBI Taxonomy" id="256645"/>
    <lineage>
        <taxon>Eukaryota</taxon>
        <taxon>Fungi</taxon>
        <taxon>Dikarya</taxon>
        <taxon>Ascomycota</taxon>
        <taxon>Pezizomycotina</taxon>
        <taxon>Dothideomycetes</taxon>
        <taxon>Pleosporomycetidae</taxon>
        <taxon>Pleosporales</taxon>
        <taxon>Torulaceae</taxon>
        <taxon>Dendryphion</taxon>
    </lineage>
</organism>
<evidence type="ECO:0000256" key="1">
    <source>
        <dbReference type="ARBA" id="ARBA00004141"/>
    </source>
</evidence>
<comment type="caution">
    <text evidence="8">The sequence shown here is derived from an EMBL/GenBank/DDBJ whole genome shotgun (WGS) entry which is preliminary data.</text>
</comment>
<evidence type="ECO:0000313" key="9">
    <source>
        <dbReference type="Proteomes" id="UP000700596"/>
    </source>
</evidence>
<dbReference type="PANTHER" id="PTHR33048">
    <property type="entry name" value="PTH11-LIKE INTEGRAL MEMBRANE PROTEIN (AFU_ORTHOLOGUE AFUA_5G11245)"/>
    <property type="match status" value="1"/>
</dbReference>
<comment type="subcellular location">
    <subcellularLocation>
        <location evidence="1">Membrane</location>
        <topology evidence="1">Multi-pass membrane protein</topology>
    </subcellularLocation>
</comment>
<evidence type="ECO:0000256" key="4">
    <source>
        <dbReference type="ARBA" id="ARBA00023136"/>
    </source>
</evidence>
<evidence type="ECO:0000256" key="3">
    <source>
        <dbReference type="ARBA" id="ARBA00022989"/>
    </source>
</evidence>
<dbReference type="PANTHER" id="PTHR33048:SF96">
    <property type="entry name" value="INTEGRAL MEMBRANE PROTEIN"/>
    <property type="match status" value="1"/>
</dbReference>
<name>A0A9P9EF49_9PLEO</name>
<feature type="transmembrane region" description="Helical" evidence="6">
    <location>
        <begin position="83"/>
        <end position="110"/>
    </location>
</feature>
<feature type="transmembrane region" description="Helical" evidence="6">
    <location>
        <begin position="6"/>
        <end position="29"/>
    </location>
</feature>
<proteinExistence type="inferred from homology"/>
<dbReference type="InterPro" id="IPR052337">
    <property type="entry name" value="SAT4-like"/>
</dbReference>
<dbReference type="AlphaFoldDB" id="A0A9P9EF49"/>
<feature type="transmembrane region" description="Helical" evidence="6">
    <location>
        <begin position="201"/>
        <end position="220"/>
    </location>
</feature>
<comment type="similarity">
    <text evidence="5">Belongs to the SAT4 family.</text>
</comment>